<evidence type="ECO:0000313" key="10">
    <source>
        <dbReference type="Proteomes" id="UP001318321"/>
    </source>
</evidence>
<comment type="caution">
    <text evidence="9">The sequence shown here is derived from an EMBL/GenBank/DDBJ whole genome shotgun (WGS) entry which is preliminary data.</text>
</comment>
<feature type="domain" description="DNA-directed RNA polymerase N-terminal" evidence="8">
    <location>
        <begin position="14"/>
        <end position="310"/>
    </location>
</feature>
<evidence type="ECO:0000256" key="4">
    <source>
        <dbReference type="ARBA" id="ARBA00022679"/>
    </source>
</evidence>
<dbReference type="PROSITE" id="PS00900">
    <property type="entry name" value="RNA_POL_PHAGE_1"/>
    <property type="match status" value="1"/>
</dbReference>
<keyword evidence="4" id="KW-0808">Transferase</keyword>
<reference evidence="9 10" key="1">
    <citation type="submission" date="2020-03" db="EMBL/GenBank/DDBJ databases">
        <title>Identification of Halomonas strains.</title>
        <authorList>
            <person name="Xiao Z."/>
            <person name="Dong F."/>
            <person name="Wang Z."/>
            <person name="Zhao J.-Y."/>
        </authorList>
    </citation>
    <scope>NUCLEOTIDE SEQUENCE [LARGE SCALE GENOMIC DNA]</scope>
    <source>
        <strain evidence="9 10">DX6</strain>
    </source>
</reference>
<accession>A0ABX0PUK1</accession>
<dbReference type="InterPro" id="IPR029262">
    <property type="entry name" value="RPOL_N"/>
</dbReference>
<dbReference type="Gene3D" id="1.10.287.260">
    <property type="match status" value="1"/>
</dbReference>
<evidence type="ECO:0000256" key="6">
    <source>
        <dbReference type="ARBA" id="ARBA00023163"/>
    </source>
</evidence>
<dbReference type="EC" id="2.7.7.6" evidence="2"/>
<dbReference type="Gene3D" id="1.10.150.20">
    <property type="entry name" value="5' to 3' exonuclease, C-terminal subdomain"/>
    <property type="match status" value="1"/>
</dbReference>
<evidence type="ECO:0000313" key="9">
    <source>
        <dbReference type="EMBL" id="NIC05757.1"/>
    </source>
</evidence>
<dbReference type="Proteomes" id="UP001318321">
    <property type="component" value="Unassembled WGS sequence"/>
</dbReference>
<dbReference type="InterPro" id="IPR046950">
    <property type="entry name" value="DNA-dir_Rpol_C_phage-type"/>
</dbReference>
<dbReference type="Pfam" id="PF14700">
    <property type="entry name" value="RPOL_N"/>
    <property type="match status" value="1"/>
</dbReference>
<evidence type="ECO:0000256" key="3">
    <source>
        <dbReference type="ARBA" id="ARBA00022478"/>
    </source>
</evidence>
<name>A0ABX0PUK1_9GAMM</name>
<gene>
    <name evidence="9" type="ORF">HBJ55_10000</name>
</gene>
<evidence type="ECO:0000256" key="5">
    <source>
        <dbReference type="ARBA" id="ARBA00022695"/>
    </source>
</evidence>
<sequence length="639" mass="72575">MLLDQYWTAEKLHLEQMDLERQMHDAGVQRFKKAQQRAIDQGEASGTAYNTRLMRELVHPMAQGIQAYLEYYQGRPGKSTQAIAKLRLLDPLTAAFITVKVLFDSIPAKETLQGTCIKLGRKIEDQVRFAKVEDTAPRYVQAIKESLKKAHSKHYRHRRNVMASTEAKLADTVRGEYVNDLERWVDWSKKDCLGLGLALVEIAQSSLAYNDEPVFQLAQDGKRSAYHLQVSAAVQGWIQEYTDFMAQLSPDYTPCVIPPRDWVAPKVGGYFSREISRTLPLVKVNRRKHLNRLTREQMPEVYAAVNTLQRVPWRVNQAVLAVAEEVLERDLSLGMPQKEPYEVPPAPVPDDLRDLRGPELRAAMGEADYAKFTHWKVESSQVHRKERVRRAQCYEVGRVVSHARRFSIYPGLYFVYTLDSRGRVYCRSSLLGPQGGDIQKALVHFGEALPLGERGRYWLAVHGAGVWGNDKVPFDERVRFIEEDMRETIKDIVADPCTFRDWTSADKPWQFLAWCFEWAALLEHTAAGEPSYTFESRIPVAMDGSCSGIQHYSAMLRDRRGGAAVNLTPGDTPSDIYGEVAEVVRGKLARIVKGENVEVMSQKKPLRGKTLAKIARAWLDFGVDRKICKKPVMTLPLTA</sequence>
<organism evidence="9 10">
    <name type="scientific">Billgrantia bachuensis</name>
    <dbReference type="NCBI Taxonomy" id="2717286"/>
    <lineage>
        <taxon>Bacteria</taxon>
        <taxon>Pseudomonadati</taxon>
        <taxon>Pseudomonadota</taxon>
        <taxon>Gammaproteobacteria</taxon>
        <taxon>Oceanospirillales</taxon>
        <taxon>Halomonadaceae</taxon>
        <taxon>Billgrantia</taxon>
    </lineage>
</organism>
<dbReference type="RefSeq" id="WP_167113680.1">
    <property type="nucleotide sequence ID" value="NZ_JAAQTO010000024.1"/>
</dbReference>
<dbReference type="SUPFAM" id="SSF56672">
    <property type="entry name" value="DNA/RNA polymerases"/>
    <property type="match status" value="1"/>
</dbReference>
<dbReference type="Pfam" id="PF00940">
    <property type="entry name" value="RNA_pol"/>
    <property type="match status" value="1"/>
</dbReference>
<dbReference type="InterPro" id="IPR002092">
    <property type="entry name" value="DNA-dir_Rpol_phage-type"/>
</dbReference>
<dbReference type="PANTHER" id="PTHR10102:SF0">
    <property type="entry name" value="DNA-DIRECTED RNA POLYMERASE, MITOCHONDRIAL"/>
    <property type="match status" value="1"/>
</dbReference>
<dbReference type="InterPro" id="IPR043502">
    <property type="entry name" value="DNA/RNA_pol_sf"/>
</dbReference>
<dbReference type="PANTHER" id="PTHR10102">
    <property type="entry name" value="DNA-DIRECTED RNA POLYMERASE, MITOCHONDRIAL"/>
    <property type="match status" value="1"/>
</dbReference>
<evidence type="ECO:0000256" key="1">
    <source>
        <dbReference type="ARBA" id="ARBA00009493"/>
    </source>
</evidence>
<evidence type="ECO:0000256" key="7">
    <source>
        <dbReference type="ARBA" id="ARBA00048552"/>
    </source>
</evidence>
<protein>
    <recommendedName>
        <fullName evidence="2">DNA-directed RNA polymerase</fullName>
        <ecNumber evidence="2">2.7.7.6</ecNumber>
    </recommendedName>
</protein>
<dbReference type="InterPro" id="IPR037159">
    <property type="entry name" value="RNA_POL_N_sf"/>
</dbReference>
<dbReference type="EMBL" id="JAAQTO010000024">
    <property type="protein sequence ID" value="NIC05757.1"/>
    <property type="molecule type" value="Genomic_DNA"/>
</dbReference>
<comment type="similarity">
    <text evidence="1">Belongs to the phage and mitochondrial RNA polymerase family.</text>
</comment>
<evidence type="ECO:0000256" key="2">
    <source>
        <dbReference type="ARBA" id="ARBA00012418"/>
    </source>
</evidence>
<dbReference type="InterPro" id="IPR024075">
    <property type="entry name" value="DNA-dir_RNA_pol_helix_hairp_sf"/>
</dbReference>
<keyword evidence="5" id="KW-0548">Nucleotidyltransferase</keyword>
<dbReference type="Gene3D" id="1.10.1320.10">
    <property type="entry name" value="DNA-directed RNA polymerase, N-terminal domain"/>
    <property type="match status" value="1"/>
</dbReference>
<keyword evidence="3" id="KW-0240">DNA-directed RNA polymerase</keyword>
<proteinExistence type="inferred from homology"/>
<evidence type="ECO:0000259" key="8">
    <source>
        <dbReference type="SMART" id="SM01311"/>
    </source>
</evidence>
<dbReference type="Gene3D" id="1.10.287.280">
    <property type="match status" value="1"/>
</dbReference>
<dbReference type="SMART" id="SM01311">
    <property type="entry name" value="RPOL_N"/>
    <property type="match status" value="1"/>
</dbReference>
<keyword evidence="6" id="KW-0804">Transcription</keyword>
<comment type="catalytic activity">
    <reaction evidence="7">
        <text>RNA(n) + a ribonucleoside 5'-triphosphate = RNA(n+1) + diphosphate</text>
        <dbReference type="Rhea" id="RHEA:21248"/>
        <dbReference type="Rhea" id="RHEA-COMP:14527"/>
        <dbReference type="Rhea" id="RHEA-COMP:17342"/>
        <dbReference type="ChEBI" id="CHEBI:33019"/>
        <dbReference type="ChEBI" id="CHEBI:61557"/>
        <dbReference type="ChEBI" id="CHEBI:140395"/>
        <dbReference type="EC" id="2.7.7.6"/>
    </reaction>
</comment>
<keyword evidence="10" id="KW-1185">Reference proteome</keyword>